<evidence type="ECO:0000256" key="1">
    <source>
        <dbReference type="SAM" id="Phobius"/>
    </source>
</evidence>
<reference evidence="2 3" key="1">
    <citation type="submission" date="2018-06" db="EMBL/GenBank/DDBJ databases">
        <title>Comparative genomics reveals the genomic features of Rhizophagus irregularis, R. cerebriforme, R. diaphanum and Gigaspora rosea, and their symbiotic lifestyle signature.</title>
        <authorList>
            <person name="Morin E."/>
            <person name="San Clemente H."/>
            <person name="Chen E.C.H."/>
            <person name="De La Providencia I."/>
            <person name="Hainaut M."/>
            <person name="Kuo A."/>
            <person name="Kohler A."/>
            <person name="Murat C."/>
            <person name="Tang N."/>
            <person name="Roy S."/>
            <person name="Loubradou J."/>
            <person name="Henrissat B."/>
            <person name="Grigoriev I.V."/>
            <person name="Corradi N."/>
            <person name="Roux C."/>
            <person name="Martin F.M."/>
        </authorList>
    </citation>
    <scope>NUCLEOTIDE SEQUENCE [LARGE SCALE GENOMIC DNA]</scope>
    <source>
        <strain evidence="2 3">DAOM 194757</strain>
    </source>
</reference>
<keyword evidence="1" id="KW-0812">Transmembrane</keyword>
<dbReference type="OrthoDB" id="2438676at2759"/>
<name>A0A397V8D0_9GLOM</name>
<organism evidence="2 3">
    <name type="scientific">Gigaspora rosea</name>
    <dbReference type="NCBI Taxonomy" id="44941"/>
    <lineage>
        <taxon>Eukaryota</taxon>
        <taxon>Fungi</taxon>
        <taxon>Fungi incertae sedis</taxon>
        <taxon>Mucoromycota</taxon>
        <taxon>Glomeromycotina</taxon>
        <taxon>Glomeromycetes</taxon>
        <taxon>Diversisporales</taxon>
        <taxon>Gigasporaceae</taxon>
        <taxon>Gigaspora</taxon>
    </lineage>
</organism>
<protein>
    <recommendedName>
        <fullName evidence="4">SUR7/PalI family-domain-containing protein</fullName>
    </recommendedName>
</protein>
<evidence type="ECO:0008006" key="4">
    <source>
        <dbReference type="Google" id="ProtNLM"/>
    </source>
</evidence>
<keyword evidence="3" id="KW-1185">Reference proteome</keyword>
<proteinExistence type="predicted"/>
<feature type="transmembrane region" description="Helical" evidence="1">
    <location>
        <begin position="267"/>
        <end position="286"/>
    </location>
</feature>
<comment type="caution">
    <text evidence="2">The sequence shown here is derived from an EMBL/GenBank/DDBJ whole genome shotgun (WGS) entry which is preliminary data.</text>
</comment>
<dbReference type="EMBL" id="QKWP01000516">
    <property type="protein sequence ID" value="RIB18794.1"/>
    <property type="molecule type" value="Genomic_DNA"/>
</dbReference>
<dbReference type="AlphaFoldDB" id="A0A397V8D0"/>
<dbReference type="Proteomes" id="UP000266673">
    <property type="component" value="Unassembled WGS sequence"/>
</dbReference>
<evidence type="ECO:0000313" key="3">
    <source>
        <dbReference type="Proteomes" id="UP000266673"/>
    </source>
</evidence>
<feature type="transmembrane region" description="Helical" evidence="1">
    <location>
        <begin position="60"/>
        <end position="80"/>
    </location>
</feature>
<sequence length="346" mass="37557">MEKRLSEIPEPKQLNRRLSIVSNSDTAKPENHSSFHNYVISPIQTFFYNHVVRPSKETPLIFSSVILILLSILLLFILLIGSSKSIYLSKFTFDAPIKFITNKNEITFTLYGHCVDDSCTSPSLFNNFDKLPSSSEITGKSSKQKRLDIPTPSIPTPSIPNVPSSVAPVVSTVGGAVTDAANTAANTAGDIAAKAPGLLNDLLSAFDNFKPKSPTANIAGLFSVPYLIALIFNVISLPLLYFHFTIIAAILISASCILNVIACFFDLLLFVWVFDLISVIPGIGSQDTGPGIYLATMSASFLTVATILLCIISCSAAAKSTSKCLRKLRRTKKVNDAEKGDQYSYF</sequence>
<evidence type="ECO:0000313" key="2">
    <source>
        <dbReference type="EMBL" id="RIB18794.1"/>
    </source>
</evidence>
<feature type="transmembrane region" description="Helical" evidence="1">
    <location>
        <begin position="241"/>
        <end position="260"/>
    </location>
</feature>
<accession>A0A397V8D0</accession>
<feature type="transmembrane region" description="Helical" evidence="1">
    <location>
        <begin position="216"/>
        <end position="235"/>
    </location>
</feature>
<keyword evidence="1" id="KW-1133">Transmembrane helix</keyword>
<keyword evidence="1" id="KW-0472">Membrane</keyword>
<gene>
    <name evidence="2" type="ORF">C2G38_2036599</name>
</gene>
<feature type="transmembrane region" description="Helical" evidence="1">
    <location>
        <begin position="292"/>
        <end position="318"/>
    </location>
</feature>